<organism evidence="9 10">
    <name type="scientific">Sphingomonas caseinilyticus</name>
    <dbReference type="NCBI Taxonomy" id="2908205"/>
    <lineage>
        <taxon>Bacteria</taxon>
        <taxon>Pseudomonadati</taxon>
        <taxon>Pseudomonadota</taxon>
        <taxon>Alphaproteobacteria</taxon>
        <taxon>Sphingomonadales</taxon>
        <taxon>Sphingomonadaceae</taxon>
        <taxon>Sphingomonas</taxon>
    </lineage>
</organism>
<feature type="transmembrane region" description="Helical" evidence="8">
    <location>
        <begin position="228"/>
        <end position="252"/>
    </location>
</feature>
<evidence type="ECO:0000256" key="4">
    <source>
        <dbReference type="ARBA" id="ARBA00022692"/>
    </source>
</evidence>
<keyword evidence="4 8" id="KW-0812">Transmembrane</keyword>
<dbReference type="SUPFAM" id="SSF118215">
    <property type="entry name" value="Proton glutamate symport protein"/>
    <property type="match status" value="1"/>
</dbReference>
<feature type="transmembrane region" description="Helical" evidence="8">
    <location>
        <begin position="5"/>
        <end position="23"/>
    </location>
</feature>
<evidence type="ECO:0000256" key="5">
    <source>
        <dbReference type="ARBA" id="ARBA00022989"/>
    </source>
</evidence>
<feature type="compositionally biased region" description="Basic and acidic residues" evidence="7">
    <location>
        <begin position="434"/>
        <end position="446"/>
    </location>
</feature>
<dbReference type="PRINTS" id="PR00173">
    <property type="entry name" value="EDTRNSPORT"/>
</dbReference>
<protein>
    <submittedName>
        <fullName evidence="9">Dicarboxylate/amino acid:cation symporter</fullName>
    </submittedName>
</protein>
<keyword evidence="3" id="KW-1003">Cell membrane</keyword>
<keyword evidence="6 8" id="KW-0472">Membrane</keyword>
<dbReference type="Proteomes" id="UP001203410">
    <property type="component" value="Unassembled WGS sequence"/>
</dbReference>
<dbReference type="InterPro" id="IPR001991">
    <property type="entry name" value="Na-dicarboxylate_symporter"/>
</dbReference>
<dbReference type="Gene3D" id="1.10.3860.10">
    <property type="entry name" value="Sodium:dicarboxylate symporter"/>
    <property type="match status" value="1"/>
</dbReference>
<reference evidence="9 10" key="1">
    <citation type="submission" date="2022-05" db="EMBL/GenBank/DDBJ databases">
        <authorList>
            <person name="Jo J.-H."/>
            <person name="Im W.-T."/>
        </authorList>
    </citation>
    <scope>NUCLEOTIDE SEQUENCE [LARGE SCALE GENOMIC DNA]</scope>
    <source>
        <strain evidence="9 10">NSE70-1</strain>
    </source>
</reference>
<dbReference type="Pfam" id="PF00375">
    <property type="entry name" value="SDF"/>
    <property type="match status" value="1"/>
</dbReference>
<gene>
    <name evidence="9" type="ORF">LZ496_02635</name>
</gene>
<comment type="subcellular location">
    <subcellularLocation>
        <location evidence="1">Cell membrane</location>
        <topology evidence="1">Multi-pass membrane protein</topology>
    </subcellularLocation>
</comment>
<accession>A0ABT0RRY2</accession>
<dbReference type="RefSeq" id="WP_249903036.1">
    <property type="nucleotide sequence ID" value="NZ_JAMGBA010000001.1"/>
</dbReference>
<feature type="transmembrane region" description="Helical" evidence="8">
    <location>
        <begin position="157"/>
        <end position="178"/>
    </location>
</feature>
<keyword evidence="10" id="KW-1185">Reference proteome</keyword>
<feature type="region of interest" description="Disordered" evidence="7">
    <location>
        <begin position="415"/>
        <end position="446"/>
    </location>
</feature>
<proteinExistence type="predicted"/>
<evidence type="ECO:0000256" key="1">
    <source>
        <dbReference type="ARBA" id="ARBA00004651"/>
    </source>
</evidence>
<dbReference type="EMBL" id="JAMGBA010000001">
    <property type="protein sequence ID" value="MCL6697679.1"/>
    <property type="molecule type" value="Genomic_DNA"/>
</dbReference>
<evidence type="ECO:0000313" key="9">
    <source>
        <dbReference type="EMBL" id="MCL6697679.1"/>
    </source>
</evidence>
<evidence type="ECO:0000256" key="2">
    <source>
        <dbReference type="ARBA" id="ARBA00022448"/>
    </source>
</evidence>
<keyword evidence="2" id="KW-0813">Transport</keyword>
<evidence type="ECO:0000256" key="8">
    <source>
        <dbReference type="SAM" id="Phobius"/>
    </source>
</evidence>
<evidence type="ECO:0000256" key="7">
    <source>
        <dbReference type="SAM" id="MobiDB-lite"/>
    </source>
</evidence>
<dbReference type="PANTHER" id="PTHR42865">
    <property type="entry name" value="PROTON/GLUTAMATE-ASPARTATE SYMPORTER"/>
    <property type="match status" value="1"/>
</dbReference>
<keyword evidence="5 8" id="KW-1133">Transmembrane helix</keyword>
<name>A0ABT0RRY2_9SPHN</name>
<feature type="transmembrane region" description="Helical" evidence="8">
    <location>
        <begin position="198"/>
        <end position="216"/>
    </location>
</feature>
<sequence length="446" mass="47661">MAKRLTYYILGGLVLGILVGWVLNGTIQDGTPEATAKLEQIAHYFSILTTVFLHLIKMIIAPLVLSTLVVGIAHMGDTSALGRVGIKAVGWFLCASIVSLTLGLVLVNMLQPGVGVGLPLPPETATSGVDRSAFDFAKFVTHIFPESMIEAMAENQILQIVVFSLFLGVAITAVGEPARPLVRAMEALVKVMLQVTDYVMRFAPVAVFAAVTATIAERGPGILGTYGYFMGSFYLGLILLWVLLLGVCFLIVGKRTRQLMRYIRDPIVLAFSTASSEAAFPRTLEALDRFGVPPRIASFVLPLGYSFNLDGSMMYMTFAAIFIAQAYGIDLTLGQEIAMLLTLMVTSKGIAGVPRASLVVITATLSQFNIPEAGILLVLAIDHFLDMGRSATNVVGNAVASVVVAKWEGNLDPIEPADIEPPHAPSSHSLLHAPDGEAAKGPDSFR</sequence>
<evidence type="ECO:0000256" key="6">
    <source>
        <dbReference type="ARBA" id="ARBA00023136"/>
    </source>
</evidence>
<dbReference type="PANTHER" id="PTHR42865:SF7">
    <property type="entry name" value="PROTON_GLUTAMATE-ASPARTATE SYMPORTER"/>
    <property type="match status" value="1"/>
</dbReference>
<feature type="transmembrane region" description="Helical" evidence="8">
    <location>
        <begin position="88"/>
        <end position="110"/>
    </location>
</feature>
<evidence type="ECO:0000256" key="3">
    <source>
        <dbReference type="ARBA" id="ARBA00022475"/>
    </source>
</evidence>
<dbReference type="InterPro" id="IPR036458">
    <property type="entry name" value="Na:dicarbo_symporter_sf"/>
</dbReference>
<feature type="transmembrane region" description="Helical" evidence="8">
    <location>
        <begin position="43"/>
        <end position="76"/>
    </location>
</feature>
<evidence type="ECO:0000313" key="10">
    <source>
        <dbReference type="Proteomes" id="UP001203410"/>
    </source>
</evidence>
<comment type="caution">
    <text evidence="9">The sequence shown here is derived from an EMBL/GenBank/DDBJ whole genome shotgun (WGS) entry which is preliminary data.</text>
</comment>